<dbReference type="PANTHER" id="PTHR43811">
    <property type="entry name" value="FKBP-TYPE PEPTIDYL-PROLYL CIS-TRANS ISOMERASE FKPA"/>
    <property type="match status" value="1"/>
</dbReference>
<keyword evidence="7" id="KW-0732">Signal</keyword>
<comment type="caution">
    <text evidence="9">The sequence shown here is derived from an EMBL/GenBank/DDBJ whole genome shotgun (WGS) entry which is preliminary data.</text>
</comment>
<evidence type="ECO:0000256" key="3">
    <source>
        <dbReference type="ARBA" id="ARBA00023110"/>
    </source>
</evidence>
<organism evidence="9 10">
    <name type="scientific">Hymenobacter glacieicola</name>
    <dbReference type="NCBI Taxonomy" id="1562124"/>
    <lineage>
        <taxon>Bacteria</taxon>
        <taxon>Pseudomonadati</taxon>
        <taxon>Bacteroidota</taxon>
        <taxon>Cytophagia</taxon>
        <taxon>Cytophagales</taxon>
        <taxon>Hymenobacteraceae</taxon>
        <taxon>Hymenobacter</taxon>
    </lineage>
</organism>
<evidence type="ECO:0000313" key="9">
    <source>
        <dbReference type="EMBL" id="GGG58045.1"/>
    </source>
</evidence>
<dbReference type="RefSeq" id="WP_188559420.1">
    <property type="nucleotide sequence ID" value="NZ_BMGS01000012.1"/>
</dbReference>
<evidence type="ECO:0000256" key="6">
    <source>
        <dbReference type="RuleBase" id="RU003915"/>
    </source>
</evidence>
<dbReference type="EC" id="5.2.1.8" evidence="6"/>
<evidence type="ECO:0000256" key="4">
    <source>
        <dbReference type="ARBA" id="ARBA00023235"/>
    </source>
</evidence>
<sequence>MKKFALALSLLALPLVTVPALTSCNTEPDYIKQARQLEEDQRKADDATIQAYLTRHNITNYSRLPSGIYLVPVVDGPTSNPLIKAGNKVNTKYIGKFIGANNDGQVFDASSNNRTACGCFGFVNGQAGGVIPGWNTATLQMRKGDRKLLLIPSYLAYGANGSAAIFPNTPLLFDLEILDVQ</sequence>
<keyword evidence="4 5" id="KW-0413">Isomerase</keyword>
<reference evidence="10" key="1">
    <citation type="journal article" date="2019" name="Int. J. Syst. Evol. Microbiol.">
        <title>The Global Catalogue of Microorganisms (GCM) 10K type strain sequencing project: providing services to taxonomists for standard genome sequencing and annotation.</title>
        <authorList>
            <consortium name="The Broad Institute Genomics Platform"/>
            <consortium name="The Broad Institute Genome Sequencing Center for Infectious Disease"/>
            <person name="Wu L."/>
            <person name="Ma J."/>
        </authorList>
    </citation>
    <scope>NUCLEOTIDE SEQUENCE [LARGE SCALE GENOMIC DNA]</scope>
    <source>
        <strain evidence="10">CGMCC 1.12990</strain>
    </source>
</reference>
<dbReference type="Gene3D" id="3.10.50.40">
    <property type="match status" value="1"/>
</dbReference>
<evidence type="ECO:0000259" key="8">
    <source>
        <dbReference type="PROSITE" id="PS50059"/>
    </source>
</evidence>
<dbReference type="SUPFAM" id="SSF54534">
    <property type="entry name" value="FKBP-like"/>
    <property type="match status" value="1"/>
</dbReference>
<feature type="signal peptide" evidence="7">
    <location>
        <begin position="1"/>
        <end position="22"/>
    </location>
</feature>
<evidence type="ECO:0000256" key="5">
    <source>
        <dbReference type="PROSITE-ProRule" id="PRU00277"/>
    </source>
</evidence>
<dbReference type="PANTHER" id="PTHR43811:SF19">
    <property type="entry name" value="39 KDA FK506-BINDING NUCLEAR PROTEIN"/>
    <property type="match status" value="1"/>
</dbReference>
<evidence type="ECO:0000313" key="10">
    <source>
        <dbReference type="Proteomes" id="UP000601361"/>
    </source>
</evidence>
<evidence type="ECO:0000256" key="1">
    <source>
        <dbReference type="ARBA" id="ARBA00000971"/>
    </source>
</evidence>
<dbReference type="InterPro" id="IPR046357">
    <property type="entry name" value="PPIase_dom_sf"/>
</dbReference>
<feature type="domain" description="PPIase FKBP-type" evidence="8">
    <location>
        <begin position="86"/>
        <end position="181"/>
    </location>
</feature>
<comment type="catalytic activity">
    <reaction evidence="1 5 6">
        <text>[protein]-peptidylproline (omega=180) = [protein]-peptidylproline (omega=0)</text>
        <dbReference type="Rhea" id="RHEA:16237"/>
        <dbReference type="Rhea" id="RHEA-COMP:10747"/>
        <dbReference type="Rhea" id="RHEA-COMP:10748"/>
        <dbReference type="ChEBI" id="CHEBI:83833"/>
        <dbReference type="ChEBI" id="CHEBI:83834"/>
        <dbReference type="EC" id="5.2.1.8"/>
    </reaction>
</comment>
<accession>A0ABQ1X675</accession>
<gene>
    <name evidence="9" type="ORF">GCM10011378_37670</name>
</gene>
<dbReference type="InterPro" id="IPR001179">
    <property type="entry name" value="PPIase_FKBP_dom"/>
</dbReference>
<keyword evidence="10" id="KW-1185">Reference proteome</keyword>
<dbReference type="Pfam" id="PF00254">
    <property type="entry name" value="FKBP_C"/>
    <property type="match status" value="1"/>
</dbReference>
<keyword evidence="3 5" id="KW-0697">Rotamase</keyword>
<comment type="similarity">
    <text evidence="2 6">Belongs to the FKBP-type PPIase family.</text>
</comment>
<dbReference type="EMBL" id="BMGS01000012">
    <property type="protein sequence ID" value="GGG58045.1"/>
    <property type="molecule type" value="Genomic_DNA"/>
</dbReference>
<dbReference type="Proteomes" id="UP000601361">
    <property type="component" value="Unassembled WGS sequence"/>
</dbReference>
<feature type="chain" id="PRO_5045554085" description="Peptidyl-prolyl cis-trans isomerase" evidence="7">
    <location>
        <begin position="23"/>
        <end position="181"/>
    </location>
</feature>
<protein>
    <recommendedName>
        <fullName evidence="6">Peptidyl-prolyl cis-trans isomerase</fullName>
        <ecNumber evidence="6">5.2.1.8</ecNumber>
    </recommendedName>
</protein>
<name>A0ABQ1X675_9BACT</name>
<proteinExistence type="inferred from homology"/>
<evidence type="ECO:0000256" key="7">
    <source>
        <dbReference type="SAM" id="SignalP"/>
    </source>
</evidence>
<dbReference type="PROSITE" id="PS50059">
    <property type="entry name" value="FKBP_PPIASE"/>
    <property type="match status" value="1"/>
</dbReference>
<evidence type="ECO:0000256" key="2">
    <source>
        <dbReference type="ARBA" id="ARBA00006577"/>
    </source>
</evidence>
<dbReference type="PROSITE" id="PS51257">
    <property type="entry name" value="PROKAR_LIPOPROTEIN"/>
    <property type="match status" value="1"/>
</dbReference>